<feature type="compositionally biased region" description="Low complexity" evidence="1">
    <location>
        <begin position="400"/>
        <end position="409"/>
    </location>
</feature>
<dbReference type="Pfam" id="PF05359">
    <property type="entry name" value="DUF748"/>
    <property type="match status" value="1"/>
</dbReference>
<evidence type="ECO:0000313" key="2">
    <source>
        <dbReference type="EMBL" id="TCJ18407.1"/>
    </source>
</evidence>
<evidence type="ECO:0000313" key="3">
    <source>
        <dbReference type="Proteomes" id="UP000295443"/>
    </source>
</evidence>
<reference evidence="2 3" key="1">
    <citation type="submission" date="2019-03" db="EMBL/GenBank/DDBJ databases">
        <title>Genome sequence of Thiobacillaceae bacterium LSR1, a sulfur-oxidizing bacterium isolated from freshwater sediment.</title>
        <authorList>
            <person name="Li S."/>
        </authorList>
    </citation>
    <scope>NUCLEOTIDE SEQUENCE [LARGE SCALE GENOMIC DNA]</scope>
    <source>
        <strain evidence="2 3">LSR1</strain>
    </source>
</reference>
<feature type="region of interest" description="Disordered" evidence="1">
    <location>
        <begin position="400"/>
        <end position="481"/>
    </location>
</feature>
<dbReference type="InterPro" id="IPR008023">
    <property type="entry name" value="DUF748"/>
</dbReference>
<proteinExistence type="predicted"/>
<evidence type="ECO:0000256" key="1">
    <source>
        <dbReference type="SAM" id="MobiDB-lite"/>
    </source>
</evidence>
<protein>
    <submittedName>
        <fullName evidence="2">DUF748 domain-containing protein</fullName>
    </submittedName>
</protein>
<dbReference type="GO" id="GO:0005886">
    <property type="term" value="C:plasma membrane"/>
    <property type="evidence" value="ECO:0007669"/>
    <property type="project" value="TreeGrafter"/>
</dbReference>
<dbReference type="EMBL" id="SJZB01000011">
    <property type="protein sequence ID" value="TCJ18407.1"/>
    <property type="molecule type" value="Genomic_DNA"/>
</dbReference>
<organism evidence="2 3">
    <name type="scientific">Parasulfuritortus cantonensis</name>
    <dbReference type="NCBI Taxonomy" id="2528202"/>
    <lineage>
        <taxon>Bacteria</taxon>
        <taxon>Pseudomonadati</taxon>
        <taxon>Pseudomonadota</taxon>
        <taxon>Betaproteobacteria</taxon>
        <taxon>Nitrosomonadales</taxon>
        <taxon>Thiobacillaceae</taxon>
        <taxon>Parasulfuritortus</taxon>
    </lineage>
</organism>
<dbReference type="AlphaFoldDB" id="A0A4R1BM37"/>
<feature type="non-terminal residue" evidence="2">
    <location>
        <position position="1"/>
    </location>
</feature>
<keyword evidence="3" id="KW-1185">Reference proteome</keyword>
<feature type="compositionally biased region" description="Low complexity" evidence="1">
    <location>
        <begin position="425"/>
        <end position="481"/>
    </location>
</feature>
<dbReference type="PANTHER" id="PTHR30441:SF8">
    <property type="entry name" value="DUF748 DOMAIN-CONTAINING PROTEIN"/>
    <property type="match status" value="1"/>
</dbReference>
<dbReference type="Proteomes" id="UP000295443">
    <property type="component" value="Unassembled WGS sequence"/>
</dbReference>
<name>A0A4R1BM37_9PROT</name>
<dbReference type="InterPro" id="IPR052894">
    <property type="entry name" value="AsmA-related"/>
</dbReference>
<gene>
    <name evidence="2" type="ORF">EZJ19_02565</name>
</gene>
<sequence length="481" mass="50174">ASSLLRFAWTFDTIRLTGPEGRLVLLPGGKLNWTAFLDAFKDDEEKPDKGMPRLLIRHLVLQDGRVDFVDRTVAPAFETGFRPLDLSLDELSTLPDDKGRYQVSARTPLGAQLRWQGEVALKPVSLSGAVSLTGIRLARLAPYLKGRVDIAAPEGIAGVETRYRVGYDNKHLSLALDQIGASVEGLRLAGARASEPALALDKLSLSGGRFDLDRRSLQVAAIELNGGRVNLARRADGSLDVQDWLPAAPAAAAEVPAPATAAPAAAEAKPAASGAGSPWHVALDRFSLDGVGVHFVDHGYAKPLALDVGNVKVTFKADALAGAGPLQAHLADGGVELARLAVASAGKPLAGLDRIALAGVRAGLAEHRADADSLTLSGGRLAATRAANGRITLLDALAPASARKPAPARARPRARRPGRAGPGAWGAPRWPASGWPCATRRSSRRSPSTSTRSPPAFPASARTSTRPSRSSSPSGSARAAP</sequence>
<dbReference type="GO" id="GO:0090313">
    <property type="term" value="P:regulation of protein targeting to membrane"/>
    <property type="evidence" value="ECO:0007669"/>
    <property type="project" value="TreeGrafter"/>
</dbReference>
<accession>A0A4R1BM37</accession>
<dbReference type="PANTHER" id="PTHR30441">
    <property type="entry name" value="DUF748 DOMAIN-CONTAINING PROTEIN"/>
    <property type="match status" value="1"/>
</dbReference>
<comment type="caution">
    <text evidence="2">The sequence shown here is derived from an EMBL/GenBank/DDBJ whole genome shotgun (WGS) entry which is preliminary data.</text>
</comment>